<accession>A0A839Z8W6</accession>
<evidence type="ECO:0000313" key="3">
    <source>
        <dbReference type="Proteomes" id="UP000533469"/>
    </source>
</evidence>
<organism evidence="2 3">
    <name type="scientific">Ancylobacter tetraedralis</name>
    <dbReference type="NCBI Taxonomy" id="217068"/>
    <lineage>
        <taxon>Bacteria</taxon>
        <taxon>Pseudomonadati</taxon>
        <taxon>Pseudomonadota</taxon>
        <taxon>Alphaproteobacteria</taxon>
        <taxon>Hyphomicrobiales</taxon>
        <taxon>Xanthobacteraceae</taxon>
        <taxon>Ancylobacter</taxon>
    </lineage>
</organism>
<sequence>MTLLDRLITAAVVTLLLVSAVHADTYPSRPVTLIVPFAPGGGLDVLARALSPELETRLEQPFVVENKPGAGSAVGTEQVARAVPDGYTLLVTSDSLVTGAAVNKDLRYDPVTDLVPVSAPYQSSYVLVVHPSLGVSTLKELIAKLKAEPGKYNYASSGIGGSPHLSAAYFIQRTGVDIVHVPLKGSSQMVAELLSGRVQIAFLGLSTTSQYIADGSLKALAVTSPERYPQLPDVPTVAEAGVPDFKIVTWSGVFAPKGTPQPIVERLQKEISAIVQRADFAKRTVANGNTPYGSSSAALGDAVTADLALWRAIVKAGNIQAQ</sequence>
<dbReference type="Proteomes" id="UP000533469">
    <property type="component" value="Unassembled WGS sequence"/>
</dbReference>
<dbReference type="CDD" id="cd13578">
    <property type="entry name" value="PBP2_Bug27"/>
    <property type="match status" value="1"/>
</dbReference>
<dbReference type="SUPFAM" id="SSF53850">
    <property type="entry name" value="Periplasmic binding protein-like II"/>
    <property type="match status" value="1"/>
</dbReference>
<comment type="caution">
    <text evidence="2">The sequence shown here is derived from an EMBL/GenBank/DDBJ whole genome shotgun (WGS) entry which is preliminary data.</text>
</comment>
<reference evidence="2 3" key="1">
    <citation type="submission" date="2020-08" db="EMBL/GenBank/DDBJ databases">
        <title>Genomic Encyclopedia of Type Strains, Phase IV (KMG-IV): sequencing the most valuable type-strain genomes for metagenomic binning, comparative biology and taxonomic classification.</title>
        <authorList>
            <person name="Goeker M."/>
        </authorList>
    </citation>
    <scope>NUCLEOTIDE SEQUENCE [LARGE SCALE GENOMIC DNA]</scope>
    <source>
        <strain evidence="2 3">DSM 5895</strain>
    </source>
</reference>
<keyword evidence="3" id="KW-1185">Reference proteome</keyword>
<dbReference type="PIRSF" id="PIRSF017082">
    <property type="entry name" value="YflP"/>
    <property type="match status" value="1"/>
</dbReference>
<comment type="similarity">
    <text evidence="1">Belongs to the UPF0065 (bug) family.</text>
</comment>
<proteinExistence type="inferred from homology"/>
<dbReference type="Pfam" id="PF03401">
    <property type="entry name" value="TctC"/>
    <property type="match status" value="1"/>
</dbReference>
<dbReference type="AlphaFoldDB" id="A0A839Z8W6"/>
<dbReference type="InterPro" id="IPR005064">
    <property type="entry name" value="BUG"/>
</dbReference>
<gene>
    <name evidence="2" type="ORF">FHS55_000623</name>
</gene>
<dbReference type="Gene3D" id="3.40.190.10">
    <property type="entry name" value="Periplasmic binding protein-like II"/>
    <property type="match status" value="1"/>
</dbReference>
<dbReference type="PANTHER" id="PTHR42928:SF5">
    <property type="entry name" value="BLR1237 PROTEIN"/>
    <property type="match status" value="1"/>
</dbReference>
<name>A0A839Z8W6_9HYPH</name>
<dbReference type="InterPro" id="IPR042100">
    <property type="entry name" value="Bug_dom1"/>
</dbReference>
<dbReference type="EMBL" id="JACICD010000001">
    <property type="protein sequence ID" value="MBB3770037.1"/>
    <property type="molecule type" value="Genomic_DNA"/>
</dbReference>
<dbReference type="RefSeq" id="WP_183188195.1">
    <property type="nucleotide sequence ID" value="NZ_JACICD010000001.1"/>
</dbReference>
<evidence type="ECO:0000256" key="1">
    <source>
        <dbReference type="ARBA" id="ARBA00006987"/>
    </source>
</evidence>
<protein>
    <submittedName>
        <fullName evidence="2">Tripartite-type tricarboxylate transporter receptor subunit TctC</fullName>
    </submittedName>
</protein>
<evidence type="ECO:0000313" key="2">
    <source>
        <dbReference type="EMBL" id="MBB3770037.1"/>
    </source>
</evidence>
<keyword evidence="2" id="KW-0675">Receptor</keyword>
<dbReference type="Gene3D" id="3.40.190.150">
    <property type="entry name" value="Bordetella uptake gene, domain 1"/>
    <property type="match status" value="1"/>
</dbReference>
<dbReference type="PANTHER" id="PTHR42928">
    <property type="entry name" value="TRICARBOXYLATE-BINDING PROTEIN"/>
    <property type="match status" value="1"/>
</dbReference>